<dbReference type="EMBL" id="DS178341">
    <property type="protein sequence ID" value="EFP91106.1"/>
    <property type="molecule type" value="Genomic_DNA"/>
</dbReference>
<accession>E3L3I1</accession>
<evidence type="ECO:0000313" key="3">
    <source>
        <dbReference type="Proteomes" id="UP000008783"/>
    </source>
</evidence>
<dbReference type="RefSeq" id="XP_003335525.1">
    <property type="nucleotide sequence ID" value="XM_003335477.1"/>
</dbReference>
<dbReference type="KEGG" id="pgr:PGTG_16968"/>
<protein>
    <submittedName>
        <fullName evidence="2">Uncharacterized protein</fullName>
    </submittedName>
</protein>
<name>E3L3I1_PUCGT</name>
<organism evidence="2 3">
    <name type="scientific">Puccinia graminis f. sp. tritici (strain CRL 75-36-700-3 / race SCCL)</name>
    <name type="common">Black stem rust fungus</name>
    <dbReference type="NCBI Taxonomy" id="418459"/>
    <lineage>
        <taxon>Eukaryota</taxon>
        <taxon>Fungi</taxon>
        <taxon>Dikarya</taxon>
        <taxon>Basidiomycota</taxon>
        <taxon>Pucciniomycotina</taxon>
        <taxon>Pucciniomycetes</taxon>
        <taxon>Pucciniales</taxon>
        <taxon>Pucciniaceae</taxon>
        <taxon>Puccinia</taxon>
    </lineage>
</organism>
<dbReference type="VEuPathDB" id="FungiDB:PGTG_16968"/>
<reference key="1">
    <citation type="submission" date="2007-01" db="EMBL/GenBank/DDBJ databases">
        <title>The Genome Sequence of Puccinia graminis f. sp. tritici Strain CRL 75-36-700-3.</title>
        <authorList>
            <consortium name="The Broad Institute Genome Sequencing Platform"/>
            <person name="Birren B."/>
            <person name="Lander E."/>
            <person name="Galagan J."/>
            <person name="Nusbaum C."/>
            <person name="Devon K."/>
            <person name="Cuomo C."/>
            <person name="Jaffe D."/>
            <person name="Butler J."/>
            <person name="Alvarez P."/>
            <person name="Gnerre S."/>
            <person name="Grabherr M."/>
            <person name="Mauceli E."/>
            <person name="Brockman W."/>
            <person name="Young S."/>
            <person name="LaButti K."/>
            <person name="Sykes S."/>
            <person name="DeCaprio D."/>
            <person name="Crawford M."/>
            <person name="Koehrsen M."/>
            <person name="Engels R."/>
            <person name="Montgomery P."/>
            <person name="Pearson M."/>
            <person name="Howarth C."/>
            <person name="Larson L."/>
            <person name="White J."/>
            <person name="Zeng Q."/>
            <person name="Kodira C."/>
            <person name="Yandava C."/>
            <person name="Alvarado L."/>
            <person name="O'Leary S."/>
            <person name="Szabo L."/>
            <person name="Dean R."/>
            <person name="Schein J."/>
        </authorList>
    </citation>
    <scope>NUCLEOTIDE SEQUENCE</scope>
    <source>
        <strain>CRL 75-36-700-3</strain>
    </source>
</reference>
<evidence type="ECO:0000256" key="1">
    <source>
        <dbReference type="SAM" id="MobiDB-lite"/>
    </source>
</evidence>
<proteinExistence type="predicted"/>
<reference evidence="3" key="2">
    <citation type="journal article" date="2011" name="Proc. Natl. Acad. Sci. U.S.A.">
        <title>Obligate biotrophy features unraveled by the genomic analysis of rust fungi.</title>
        <authorList>
            <person name="Duplessis S."/>
            <person name="Cuomo C.A."/>
            <person name="Lin Y.-C."/>
            <person name="Aerts A."/>
            <person name="Tisserant E."/>
            <person name="Veneault-Fourrey C."/>
            <person name="Joly D.L."/>
            <person name="Hacquard S."/>
            <person name="Amselem J."/>
            <person name="Cantarel B.L."/>
            <person name="Chiu R."/>
            <person name="Coutinho P.M."/>
            <person name="Feau N."/>
            <person name="Field M."/>
            <person name="Frey P."/>
            <person name="Gelhaye E."/>
            <person name="Goldberg J."/>
            <person name="Grabherr M.G."/>
            <person name="Kodira C.D."/>
            <person name="Kohler A."/>
            <person name="Kuees U."/>
            <person name="Lindquist E.A."/>
            <person name="Lucas S.M."/>
            <person name="Mago R."/>
            <person name="Mauceli E."/>
            <person name="Morin E."/>
            <person name="Murat C."/>
            <person name="Pangilinan J.L."/>
            <person name="Park R."/>
            <person name="Pearson M."/>
            <person name="Quesneville H."/>
            <person name="Rouhier N."/>
            <person name="Sakthikumar S."/>
            <person name="Salamov A.A."/>
            <person name="Schmutz J."/>
            <person name="Selles B."/>
            <person name="Shapiro H."/>
            <person name="Tanguay P."/>
            <person name="Tuskan G.A."/>
            <person name="Henrissat B."/>
            <person name="Van de Peer Y."/>
            <person name="Rouze P."/>
            <person name="Ellis J.G."/>
            <person name="Dodds P.N."/>
            <person name="Schein J.E."/>
            <person name="Zhong S."/>
            <person name="Hamelin R.C."/>
            <person name="Grigoriev I.V."/>
            <person name="Szabo L.J."/>
            <person name="Martin F."/>
        </authorList>
    </citation>
    <scope>NUCLEOTIDE SEQUENCE [LARGE SCALE GENOMIC DNA]</scope>
    <source>
        <strain evidence="3">CRL 75-36-700-3 / race SCCL</strain>
    </source>
</reference>
<gene>
    <name evidence="2" type="ORF">PGTG_16968</name>
</gene>
<dbReference type="HOGENOM" id="CLU_1971617_0_0_1"/>
<dbReference type="GeneID" id="10528686"/>
<keyword evidence="3" id="KW-1185">Reference proteome</keyword>
<dbReference type="OrthoDB" id="10620443at2759"/>
<feature type="region of interest" description="Disordered" evidence="1">
    <location>
        <begin position="105"/>
        <end position="127"/>
    </location>
</feature>
<dbReference type="InParanoid" id="E3L3I1"/>
<dbReference type="AlphaFoldDB" id="E3L3I1"/>
<sequence>MSGDDFKAGWMSGWRFLPSVLPLSLTGHHPLRGATRQSLIQTWTGREGSGLSEVGRLYVCAHSQADRTPHQPAVFTEILMSAGGFAAARPGHISKIPSVHIRKPTGPRPVRATVGLSHGLGPQDPFL</sequence>
<dbReference type="Proteomes" id="UP000008783">
    <property type="component" value="Unassembled WGS sequence"/>
</dbReference>
<evidence type="ECO:0000313" key="2">
    <source>
        <dbReference type="EMBL" id="EFP91106.1"/>
    </source>
</evidence>